<evidence type="ECO:0000313" key="11">
    <source>
        <dbReference type="EMBL" id="ARA90638.1"/>
    </source>
</evidence>
<sequence length="266" mass="28320">MAWSTLEEALGLKEMVRNRDLWKALLAEFLGTMLLTLIGCFSTIGWAANDDKDPYTPDMTQIALAFGITVATLAQSIGHISGCHINPAVTAGMLVARQVSLMRAFFYIIVQCIGAIVGSALLKALTPEDVQGSLGMTTVNPKLTAFQGFGVELFITFVLVFVVFGVCDEGRDDVKGSAPLAIGLSITGCHLGAIKYTGSSMNPARTFGPAVVTGIWDNHWVYWAGPLAGGIIAGLVYTHAFRARHMAVAAVELTGLTEVKPQRGSK</sequence>
<evidence type="ECO:0000256" key="5">
    <source>
        <dbReference type="ARBA" id="ARBA00022692"/>
    </source>
</evidence>
<evidence type="ECO:0000256" key="6">
    <source>
        <dbReference type="ARBA" id="ARBA00022737"/>
    </source>
</evidence>
<feature type="transmembrane region" description="Helical" evidence="10">
    <location>
        <begin position="104"/>
        <end position="125"/>
    </location>
</feature>
<gene>
    <name evidence="11" type="primary">AQP2</name>
</gene>
<dbReference type="InterPro" id="IPR023271">
    <property type="entry name" value="Aquaporin-like"/>
</dbReference>
<evidence type="ECO:0000256" key="2">
    <source>
        <dbReference type="ARBA" id="ARBA00006175"/>
    </source>
</evidence>
<dbReference type="Pfam" id="PF00230">
    <property type="entry name" value="MIP"/>
    <property type="match status" value="1"/>
</dbReference>
<proteinExistence type="evidence at transcript level"/>
<feature type="transmembrane region" description="Helical" evidence="10">
    <location>
        <begin position="219"/>
        <end position="237"/>
    </location>
</feature>
<dbReference type="NCBIfam" id="TIGR00861">
    <property type="entry name" value="MIP"/>
    <property type="match status" value="1"/>
</dbReference>
<keyword evidence="8 10" id="KW-0472">Membrane</keyword>
<evidence type="ECO:0000256" key="8">
    <source>
        <dbReference type="ARBA" id="ARBA00023136"/>
    </source>
</evidence>
<keyword evidence="4 9" id="KW-0813">Transport</keyword>
<dbReference type="Gene3D" id="1.20.1080.10">
    <property type="entry name" value="Glycerol uptake facilitator protein"/>
    <property type="match status" value="1"/>
</dbReference>
<dbReference type="GO" id="GO:0015250">
    <property type="term" value="F:water channel activity"/>
    <property type="evidence" value="ECO:0007669"/>
    <property type="project" value="UniProtKB-ARBA"/>
</dbReference>
<dbReference type="GO" id="GO:0005886">
    <property type="term" value="C:plasma membrane"/>
    <property type="evidence" value="ECO:0007669"/>
    <property type="project" value="UniProtKB-ARBA"/>
</dbReference>
<comment type="similarity">
    <text evidence="2 9">Belongs to the MIP/aquaporin (TC 1.A.8) family.</text>
</comment>
<dbReference type="InterPro" id="IPR034294">
    <property type="entry name" value="Aquaporin_transptr"/>
</dbReference>
<feature type="transmembrane region" description="Helical" evidence="10">
    <location>
        <begin position="145"/>
        <end position="166"/>
    </location>
</feature>
<dbReference type="CDD" id="cd00333">
    <property type="entry name" value="MIP"/>
    <property type="match status" value="1"/>
</dbReference>
<dbReference type="AlphaFoldDB" id="A0A240FAP2"/>
<evidence type="ECO:0000256" key="4">
    <source>
        <dbReference type="ARBA" id="ARBA00022448"/>
    </source>
</evidence>
<dbReference type="PANTHER" id="PTHR19139">
    <property type="entry name" value="AQUAPORIN TRANSPORTER"/>
    <property type="match status" value="1"/>
</dbReference>
<comment type="subunit">
    <text evidence="3">Homotetramer.</text>
</comment>
<feature type="transmembrane region" description="Helical" evidence="10">
    <location>
        <begin position="21"/>
        <end position="48"/>
    </location>
</feature>
<evidence type="ECO:0000256" key="7">
    <source>
        <dbReference type="ARBA" id="ARBA00022989"/>
    </source>
</evidence>
<keyword evidence="7 10" id="KW-1133">Transmembrane helix</keyword>
<name>A0A240FAP2_AMPIM</name>
<comment type="subcellular location">
    <subcellularLocation>
        <location evidence="1">Membrane</location>
        <topology evidence="1">Multi-pass membrane protein</topology>
    </subcellularLocation>
</comment>
<organism evidence="11">
    <name type="scientific">Amphibalanus improvisus</name>
    <name type="common">Bay barnacle</name>
    <name type="synonym">Balanus improvisus</name>
    <dbReference type="NCBI Taxonomy" id="1220549"/>
    <lineage>
        <taxon>Eukaryota</taxon>
        <taxon>Metazoa</taxon>
        <taxon>Ecdysozoa</taxon>
        <taxon>Arthropoda</taxon>
        <taxon>Crustacea</taxon>
        <taxon>Multicrustacea</taxon>
        <taxon>Cirripedia</taxon>
        <taxon>Thoracica</taxon>
        <taxon>Thoracicalcarea</taxon>
        <taxon>Balanomorpha</taxon>
        <taxon>Balanoidea</taxon>
        <taxon>Balanidae</taxon>
        <taxon>Amphibalaninae</taxon>
        <taxon>Amphibalanus</taxon>
    </lineage>
</organism>
<reference evidence="11" key="1">
    <citation type="journal article" date="2017" name="PLoS ONE">
        <title>Analysis of aquaporins from the euryhaline barnacle Balanus improvisus reveals differential expression in response to changes in salinity.</title>
        <authorList>
            <person name="Lind U."/>
            <person name="Jarva M."/>
            <person name="Alm Rosenblad M."/>
            <person name="Pingitore P."/>
            <person name="Karlsson E."/>
            <person name="Wrange A.L."/>
            <person name="Kamdal E."/>
            <person name="Sundell K."/>
            <person name="Andre C."/>
            <person name="Jonsson P.R."/>
            <person name="Havenhand J."/>
            <person name="Eriksson L.A."/>
            <person name="Hedfalk K."/>
            <person name="Blomberg A."/>
        </authorList>
    </citation>
    <scope>NUCLEOTIDE SEQUENCE</scope>
</reference>
<dbReference type="PANTHER" id="PTHR19139:SF199">
    <property type="entry name" value="MIP17260P"/>
    <property type="match status" value="1"/>
</dbReference>
<dbReference type="FunFam" id="1.20.1080.10:FF:000009">
    <property type="entry name" value="aquaporin-4 isoform X1"/>
    <property type="match status" value="1"/>
</dbReference>
<evidence type="ECO:0000256" key="3">
    <source>
        <dbReference type="ARBA" id="ARBA00011881"/>
    </source>
</evidence>
<feature type="transmembrane region" description="Helical" evidence="10">
    <location>
        <begin position="178"/>
        <end position="199"/>
    </location>
</feature>
<keyword evidence="6" id="KW-0677">Repeat</keyword>
<dbReference type="EMBL" id="KY508288">
    <property type="protein sequence ID" value="ARA90638.1"/>
    <property type="molecule type" value="mRNA"/>
</dbReference>
<keyword evidence="5 9" id="KW-0812">Transmembrane</keyword>
<dbReference type="InterPro" id="IPR000425">
    <property type="entry name" value="MIP"/>
</dbReference>
<accession>A0A240FAP2</accession>
<dbReference type="SUPFAM" id="SSF81338">
    <property type="entry name" value="Aquaporin-like"/>
    <property type="match status" value="1"/>
</dbReference>
<protein>
    <submittedName>
        <fullName evidence="11">Water aquaporin 2 splice variant 1</fullName>
    </submittedName>
</protein>
<evidence type="ECO:0000256" key="9">
    <source>
        <dbReference type="RuleBase" id="RU000477"/>
    </source>
</evidence>
<dbReference type="EMBL" id="KY508287">
    <property type="protein sequence ID" value="ARA90637.1"/>
    <property type="molecule type" value="mRNA"/>
</dbReference>
<feature type="transmembrane region" description="Helical" evidence="10">
    <location>
        <begin position="60"/>
        <end position="83"/>
    </location>
</feature>
<evidence type="ECO:0000256" key="1">
    <source>
        <dbReference type="ARBA" id="ARBA00004141"/>
    </source>
</evidence>
<evidence type="ECO:0000256" key="10">
    <source>
        <dbReference type="SAM" id="Phobius"/>
    </source>
</evidence>
<dbReference type="PRINTS" id="PR00783">
    <property type="entry name" value="MINTRINSICP"/>
</dbReference>
<dbReference type="GO" id="GO:0048878">
    <property type="term" value="P:chemical homeostasis"/>
    <property type="evidence" value="ECO:0007669"/>
    <property type="project" value="UniProtKB-ARBA"/>
</dbReference>